<dbReference type="SUPFAM" id="SSF50494">
    <property type="entry name" value="Trypsin-like serine proteases"/>
    <property type="match status" value="1"/>
</dbReference>
<accession>A0A0C9YT52</accession>
<dbReference type="InterPro" id="IPR009003">
    <property type="entry name" value="Peptidase_S1_PA"/>
</dbReference>
<reference evidence="1 2" key="1">
    <citation type="submission" date="2014-04" db="EMBL/GenBank/DDBJ databases">
        <authorList>
            <consortium name="DOE Joint Genome Institute"/>
            <person name="Kuo A."/>
            <person name="Kohler A."/>
            <person name="Costa M.D."/>
            <person name="Nagy L.G."/>
            <person name="Floudas D."/>
            <person name="Copeland A."/>
            <person name="Barry K.W."/>
            <person name="Cichocki N."/>
            <person name="Veneault-Fourrey C."/>
            <person name="LaButti K."/>
            <person name="Lindquist E.A."/>
            <person name="Lipzen A."/>
            <person name="Lundell T."/>
            <person name="Morin E."/>
            <person name="Murat C."/>
            <person name="Sun H."/>
            <person name="Tunlid A."/>
            <person name="Henrissat B."/>
            <person name="Grigoriev I.V."/>
            <person name="Hibbett D.S."/>
            <person name="Martin F."/>
            <person name="Nordberg H.P."/>
            <person name="Cantor M.N."/>
            <person name="Hua S.X."/>
        </authorList>
    </citation>
    <scope>NUCLEOTIDE SEQUENCE [LARGE SCALE GENOMIC DNA]</scope>
    <source>
        <strain evidence="1 2">441</strain>
    </source>
</reference>
<dbReference type="OrthoDB" id="2643354at2759"/>
<evidence type="ECO:0008006" key="3">
    <source>
        <dbReference type="Google" id="ProtNLM"/>
    </source>
</evidence>
<name>A0A0C9YT52_9AGAM</name>
<sequence length="603" mass="66776">MIALSYRIEIPGKVKTRVVSRTAIALTVALPVTSLATFPLPLCCPFVKLCLNFRPEEPPTSPFSTSSTLFSESSGIPFRKLETATRLTKDYPYAYCDFYPSKAGCVYKSGLPWEVRRGPEEQGICREPRTVCRPDIAPVWPATLKKIMNCLDDLGVQLTCINPFAWANEGDEKPFCELLVSVGVMPYSLKYVLAVAVKKILASINLTTAEVAFVEMVVTCQGSGPPLLPLDPVVDDIPEYRKHFSYRLGMPIAPLSTPYLEGTGGLFLKIGNDPVLLTCAHVTRPPLVFGNTGMQCVNKSQPRQSIVALGAGAYNHVIIKMMGEIGKIARDIETLNAQLQRSNLPQNEREEKEAEVTRLTKRCDRIDALHTKVTKFRSTPELRSVGWVLYSSVIKADAKVGNKELGYTQDWALVQLDPRMLNMETFDGNKLFFSDNFTPGDLAQLMWPNPEDRDDYELYIDGQIPVRDVVPAEDITHLPHLDANGMPTLFVIMNGCTSGTRVGCANGLFSAKRTFPEHGIDKIDSLEIVVVAYGRGQPSRFSEKGDSGAGVFDRKGRILGHINGSAGPTDETDVTFVSPFWWTIQHIFEVYPNAQVYPVTGRK</sequence>
<reference evidence="2" key="2">
    <citation type="submission" date="2015-01" db="EMBL/GenBank/DDBJ databases">
        <title>Evolutionary Origins and Diversification of the Mycorrhizal Mutualists.</title>
        <authorList>
            <consortium name="DOE Joint Genome Institute"/>
            <consortium name="Mycorrhizal Genomics Consortium"/>
            <person name="Kohler A."/>
            <person name="Kuo A."/>
            <person name="Nagy L.G."/>
            <person name="Floudas D."/>
            <person name="Copeland A."/>
            <person name="Barry K.W."/>
            <person name="Cichocki N."/>
            <person name="Veneault-Fourrey C."/>
            <person name="LaButti K."/>
            <person name="Lindquist E.A."/>
            <person name="Lipzen A."/>
            <person name="Lundell T."/>
            <person name="Morin E."/>
            <person name="Murat C."/>
            <person name="Riley R."/>
            <person name="Ohm R."/>
            <person name="Sun H."/>
            <person name="Tunlid A."/>
            <person name="Henrissat B."/>
            <person name="Grigoriev I.V."/>
            <person name="Hibbett D.S."/>
            <person name="Martin F."/>
        </authorList>
    </citation>
    <scope>NUCLEOTIDE SEQUENCE [LARGE SCALE GENOMIC DNA]</scope>
    <source>
        <strain evidence="2">441</strain>
    </source>
</reference>
<keyword evidence="2" id="KW-1185">Reference proteome</keyword>
<organism evidence="1 2">
    <name type="scientific">Pisolithus microcarpus 441</name>
    <dbReference type="NCBI Taxonomy" id="765257"/>
    <lineage>
        <taxon>Eukaryota</taxon>
        <taxon>Fungi</taxon>
        <taxon>Dikarya</taxon>
        <taxon>Basidiomycota</taxon>
        <taxon>Agaricomycotina</taxon>
        <taxon>Agaricomycetes</taxon>
        <taxon>Agaricomycetidae</taxon>
        <taxon>Boletales</taxon>
        <taxon>Sclerodermatineae</taxon>
        <taxon>Pisolithaceae</taxon>
        <taxon>Pisolithus</taxon>
    </lineage>
</organism>
<dbReference type="HOGENOM" id="CLU_024804_0_0_1"/>
<dbReference type="EMBL" id="KN833693">
    <property type="protein sequence ID" value="KIK28130.1"/>
    <property type="molecule type" value="Genomic_DNA"/>
</dbReference>
<dbReference type="Proteomes" id="UP000054018">
    <property type="component" value="Unassembled WGS sequence"/>
</dbReference>
<evidence type="ECO:0000313" key="2">
    <source>
        <dbReference type="Proteomes" id="UP000054018"/>
    </source>
</evidence>
<evidence type="ECO:0000313" key="1">
    <source>
        <dbReference type="EMBL" id="KIK28130.1"/>
    </source>
</evidence>
<gene>
    <name evidence="1" type="ORF">PISMIDRAFT_7660</name>
</gene>
<proteinExistence type="predicted"/>
<protein>
    <recommendedName>
        <fullName evidence="3">Serine protease</fullName>
    </recommendedName>
</protein>
<dbReference type="AlphaFoldDB" id="A0A0C9YT52"/>